<evidence type="ECO:0000313" key="2">
    <source>
        <dbReference type="EMBL" id="PSB03573.1"/>
    </source>
</evidence>
<protein>
    <submittedName>
        <fullName evidence="2">Uncharacterized protein</fullName>
    </submittedName>
</protein>
<accession>A0A2T1C615</accession>
<dbReference type="OrthoDB" id="489161at2"/>
<keyword evidence="1" id="KW-0732">Signal</keyword>
<keyword evidence="3" id="KW-1185">Reference proteome</keyword>
<dbReference type="EMBL" id="PVWJ01000029">
    <property type="protein sequence ID" value="PSB03573.1"/>
    <property type="molecule type" value="Genomic_DNA"/>
</dbReference>
<organism evidence="2 3">
    <name type="scientific">Merismopedia glauca CCAP 1448/3</name>
    <dbReference type="NCBI Taxonomy" id="1296344"/>
    <lineage>
        <taxon>Bacteria</taxon>
        <taxon>Bacillati</taxon>
        <taxon>Cyanobacteriota</taxon>
        <taxon>Cyanophyceae</taxon>
        <taxon>Synechococcales</taxon>
        <taxon>Merismopediaceae</taxon>
        <taxon>Merismopedia</taxon>
    </lineage>
</organism>
<feature type="signal peptide" evidence="1">
    <location>
        <begin position="1"/>
        <end position="20"/>
    </location>
</feature>
<name>A0A2T1C615_9CYAN</name>
<evidence type="ECO:0000313" key="3">
    <source>
        <dbReference type="Proteomes" id="UP000238762"/>
    </source>
</evidence>
<reference evidence="2 3" key="1">
    <citation type="submission" date="2018-02" db="EMBL/GenBank/DDBJ databases">
        <authorList>
            <person name="Cohen D.B."/>
            <person name="Kent A.D."/>
        </authorList>
    </citation>
    <scope>NUCLEOTIDE SEQUENCE [LARGE SCALE GENOMIC DNA]</scope>
    <source>
        <strain evidence="2 3">CCAP 1448/3</strain>
    </source>
</reference>
<proteinExistence type="predicted"/>
<feature type="chain" id="PRO_5015591119" evidence="1">
    <location>
        <begin position="21"/>
        <end position="109"/>
    </location>
</feature>
<sequence>MKKILILAILTTLFAAPAFAGDLFVFGQWTLKHERTEEDTDIDYTTTSNRREDYSSSSNSIYFKGNTVHRAGSELIGTFHEENKTRVWGKSNTITNSYERTQESSAGIR</sequence>
<dbReference type="Proteomes" id="UP000238762">
    <property type="component" value="Unassembled WGS sequence"/>
</dbReference>
<dbReference type="AlphaFoldDB" id="A0A2T1C615"/>
<dbReference type="RefSeq" id="WP_106288107.1">
    <property type="nucleotide sequence ID" value="NZ_CAWNTC010000250.1"/>
</dbReference>
<reference evidence="2 3" key="2">
    <citation type="submission" date="2018-03" db="EMBL/GenBank/DDBJ databases">
        <title>The ancient ancestry and fast evolution of plastids.</title>
        <authorList>
            <person name="Moore K.R."/>
            <person name="Magnabosco C."/>
            <person name="Momper L."/>
            <person name="Gold D.A."/>
            <person name="Bosak T."/>
            <person name="Fournier G.P."/>
        </authorList>
    </citation>
    <scope>NUCLEOTIDE SEQUENCE [LARGE SCALE GENOMIC DNA]</scope>
    <source>
        <strain evidence="2 3">CCAP 1448/3</strain>
    </source>
</reference>
<comment type="caution">
    <text evidence="2">The sequence shown here is derived from an EMBL/GenBank/DDBJ whole genome shotgun (WGS) entry which is preliminary data.</text>
</comment>
<evidence type="ECO:0000256" key="1">
    <source>
        <dbReference type="SAM" id="SignalP"/>
    </source>
</evidence>
<gene>
    <name evidence="2" type="ORF">C7B64_07945</name>
</gene>